<proteinExistence type="predicted"/>
<organism evidence="2 3">
    <name type="scientific">Actinoplanes philippinensis</name>
    <dbReference type="NCBI Taxonomy" id="35752"/>
    <lineage>
        <taxon>Bacteria</taxon>
        <taxon>Bacillati</taxon>
        <taxon>Actinomycetota</taxon>
        <taxon>Actinomycetes</taxon>
        <taxon>Micromonosporales</taxon>
        <taxon>Micromonosporaceae</taxon>
        <taxon>Actinoplanes</taxon>
    </lineage>
</organism>
<dbReference type="AlphaFoldDB" id="A0A1I2BR36"/>
<feature type="region of interest" description="Disordered" evidence="1">
    <location>
        <begin position="25"/>
        <end position="53"/>
    </location>
</feature>
<accession>A0A1I2BR36</accession>
<protein>
    <submittedName>
        <fullName evidence="2">Uncharacterized protein</fullName>
    </submittedName>
</protein>
<reference evidence="2 3" key="1">
    <citation type="submission" date="2016-10" db="EMBL/GenBank/DDBJ databases">
        <authorList>
            <person name="de Groot N.N."/>
        </authorList>
    </citation>
    <scope>NUCLEOTIDE SEQUENCE [LARGE SCALE GENOMIC DNA]</scope>
    <source>
        <strain evidence="2 3">DSM 43019</strain>
    </source>
</reference>
<evidence type="ECO:0000256" key="1">
    <source>
        <dbReference type="SAM" id="MobiDB-lite"/>
    </source>
</evidence>
<gene>
    <name evidence="2" type="ORF">SAMN05421541_102478</name>
</gene>
<keyword evidence="3" id="KW-1185">Reference proteome</keyword>
<evidence type="ECO:0000313" key="2">
    <source>
        <dbReference type="EMBL" id="SFE58545.1"/>
    </source>
</evidence>
<name>A0A1I2BR36_9ACTN</name>
<evidence type="ECO:0000313" key="3">
    <source>
        <dbReference type="Proteomes" id="UP000199645"/>
    </source>
</evidence>
<sequence length="53" mass="5600">MPVGLDPPSGHEWARTLGSVSECDRGYGVAQPTPDVSHRLDLASHSAAFRNGP</sequence>
<dbReference type="STRING" id="35752.SAMN05421541_102478"/>
<dbReference type="EMBL" id="FONV01000002">
    <property type="protein sequence ID" value="SFE58545.1"/>
    <property type="molecule type" value="Genomic_DNA"/>
</dbReference>
<dbReference type="Proteomes" id="UP000199645">
    <property type="component" value="Unassembled WGS sequence"/>
</dbReference>